<name>A0ABQ1SVS7_9GAMM</name>
<protein>
    <recommendedName>
        <fullName evidence="1">DNA-directed DNA polymerase</fullName>
        <ecNumber evidence="1">2.7.7.7</ecNumber>
    </recommendedName>
</protein>
<dbReference type="InterPro" id="IPR027417">
    <property type="entry name" value="P-loop_NTPase"/>
</dbReference>
<comment type="catalytic activity">
    <reaction evidence="3">
        <text>DNA(n) + a 2'-deoxyribonucleoside 5'-triphosphate = DNA(n+1) + diphosphate</text>
        <dbReference type="Rhea" id="RHEA:22508"/>
        <dbReference type="Rhea" id="RHEA-COMP:17339"/>
        <dbReference type="Rhea" id="RHEA-COMP:17340"/>
        <dbReference type="ChEBI" id="CHEBI:33019"/>
        <dbReference type="ChEBI" id="CHEBI:61560"/>
        <dbReference type="ChEBI" id="CHEBI:173112"/>
        <dbReference type="EC" id="2.7.7.7"/>
    </reaction>
</comment>
<keyword evidence="2" id="KW-0808">Transferase</keyword>
<dbReference type="NCBIfam" id="TIGR00678">
    <property type="entry name" value="holB"/>
    <property type="match status" value="1"/>
</dbReference>
<dbReference type="EMBL" id="BMKO01000001">
    <property type="protein sequence ID" value="GGE67375.1"/>
    <property type="molecule type" value="Genomic_DNA"/>
</dbReference>
<accession>A0ABQ1SVS7</accession>
<evidence type="ECO:0000256" key="3">
    <source>
        <dbReference type="ARBA" id="ARBA00049244"/>
    </source>
</evidence>
<keyword evidence="5" id="KW-1185">Reference proteome</keyword>
<evidence type="ECO:0000256" key="1">
    <source>
        <dbReference type="ARBA" id="ARBA00012417"/>
    </source>
</evidence>
<dbReference type="PANTHER" id="PTHR11669:SF8">
    <property type="entry name" value="DNA POLYMERASE III SUBUNIT DELTA"/>
    <property type="match status" value="1"/>
</dbReference>
<gene>
    <name evidence="4" type="primary">holB</name>
    <name evidence="4" type="ORF">GCM10011520_05080</name>
</gene>
<dbReference type="Proteomes" id="UP000606498">
    <property type="component" value="Unassembled WGS sequence"/>
</dbReference>
<organism evidence="4 5">
    <name type="scientific">Shewanella carassii</name>
    <dbReference type="NCBI Taxonomy" id="1987584"/>
    <lineage>
        <taxon>Bacteria</taxon>
        <taxon>Pseudomonadati</taxon>
        <taxon>Pseudomonadota</taxon>
        <taxon>Gammaproteobacteria</taxon>
        <taxon>Alteromonadales</taxon>
        <taxon>Shewanellaceae</taxon>
        <taxon>Shewanella</taxon>
    </lineage>
</organism>
<proteinExistence type="predicted"/>
<keyword evidence="2" id="KW-0548">Nucleotidyltransferase</keyword>
<dbReference type="SUPFAM" id="SSF52540">
    <property type="entry name" value="P-loop containing nucleoside triphosphate hydrolases"/>
    <property type="match status" value="1"/>
</dbReference>
<dbReference type="InterPro" id="IPR004622">
    <property type="entry name" value="DNA_pol_HolB"/>
</dbReference>
<evidence type="ECO:0000313" key="4">
    <source>
        <dbReference type="EMBL" id="GGE67375.1"/>
    </source>
</evidence>
<dbReference type="Gene3D" id="3.40.50.300">
    <property type="entry name" value="P-loop containing nucleotide triphosphate hydrolases"/>
    <property type="match status" value="1"/>
</dbReference>
<dbReference type="Pfam" id="PF13177">
    <property type="entry name" value="DNA_pol3_delta2"/>
    <property type="match status" value="1"/>
</dbReference>
<sequence length="305" mass="33577">MKVDMPWLSDAKARFMQQLHSAQMPHALLLGLSQGYGGMKLAEEIAAAALCSEPTARGECGHCKSCQLLLAGNHPDFHLLEADGKQIKVDQVRALCQDLTSTAQQGGRRVALIAQSERLNQAAANALLKTLEEPGQGTLIILQTDSTAGLLPTISSRCQRVQVKLPDNSAIQSWLAQQLPLPADVTWCLPVVGGPLKLAEVLQSDRYQTLLDYRRDWRTSLLTGHLCASLLTVGEEQISDVLRVLYLVLHRELLTTEGEDPLLRARIATLAAKVMDTCNRLSQMPSVNYLALCQNYVLEYKRLKT</sequence>
<reference evidence="5" key="1">
    <citation type="journal article" date="2019" name="Int. J. Syst. Evol. Microbiol.">
        <title>The Global Catalogue of Microorganisms (GCM) 10K type strain sequencing project: providing services to taxonomists for standard genome sequencing and annotation.</title>
        <authorList>
            <consortium name="The Broad Institute Genomics Platform"/>
            <consortium name="The Broad Institute Genome Sequencing Center for Infectious Disease"/>
            <person name="Wu L."/>
            <person name="Ma J."/>
        </authorList>
    </citation>
    <scope>NUCLEOTIDE SEQUENCE [LARGE SCALE GENOMIC DNA]</scope>
    <source>
        <strain evidence="5">CGMCC 1.16033</strain>
    </source>
</reference>
<dbReference type="EC" id="2.7.7.7" evidence="1"/>
<evidence type="ECO:0000313" key="5">
    <source>
        <dbReference type="Proteomes" id="UP000606498"/>
    </source>
</evidence>
<evidence type="ECO:0000256" key="2">
    <source>
        <dbReference type="ARBA" id="ARBA00022932"/>
    </source>
</evidence>
<dbReference type="PANTHER" id="PTHR11669">
    <property type="entry name" value="REPLICATION FACTOR C / DNA POLYMERASE III GAMMA-TAU SUBUNIT"/>
    <property type="match status" value="1"/>
</dbReference>
<comment type="caution">
    <text evidence="4">The sequence shown here is derived from an EMBL/GenBank/DDBJ whole genome shotgun (WGS) entry which is preliminary data.</text>
</comment>
<keyword evidence="2" id="KW-0239">DNA-directed DNA polymerase</keyword>
<dbReference type="InterPro" id="IPR050238">
    <property type="entry name" value="DNA_Rep/Repair_Clamp_Loader"/>
</dbReference>